<comment type="caution">
    <text evidence="2">The sequence shown here is derived from an EMBL/GenBank/DDBJ whole genome shotgun (WGS) entry which is preliminary data.</text>
</comment>
<gene>
    <name evidence="2" type="ORF">AOE01nite_31010</name>
</gene>
<keyword evidence="3" id="KW-1185">Reference proteome</keyword>
<evidence type="ECO:0000313" key="3">
    <source>
        <dbReference type="Proteomes" id="UP000321746"/>
    </source>
</evidence>
<sequence>MTQFKSIATIIFAASALAVAPAHATNPEIVVVGHPTFRDLEFNYDSADRVSAARSSLAALIPVGTDTGTARAIVRKEGAHCRDQVNDGETRCTFGSFDSIEDHFRKSYGR</sequence>
<reference evidence="2 3" key="1">
    <citation type="submission" date="2019-07" db="EMBL/GenBank/DDBJ databases">
        <title>Whole genome shotgun sequence of Acetobacter oeni NBRC 105207.</title>
        <authorList>
            <person name="Hosoyama A."/>
            <person name="Uohara A."/>
            <person name="Ohji S."/>
            <person name="Ichikawa N."/>
        </authorList>
    </citation>
    <scope>NUCLEOTIDE SEQUENCE [LARGE SCALE GENOMIC DNA]</scope>
    <source>
        <strain evidence="2 3">NBRC 105207</strain>
    </source>
</reference>
<dbReference type="OrthoDB" id="7596056at2"/>
<name>A0A511XPL1_9PROT</name>
<evidence type="ECO:0008006" key="4">
    <source>
        <dbReference type="Google" id="ProtNLM"/>
    </source>
</evidence>
<evidence type="ECO:0000256" key="1">
    <source>
        <dbReference type="SAM" id="SignalP"/>
    </source>
</evidence>
<feature type="chain" id="PRO_5021719329" description="UrcA family protein" evidence="1">
    <location>
        <begin position="25"/>
        <end position="110"/>
    </location>
</feature>
<feature type="signal peptide" evidence="1">
    <location>
        <begin position="1"/>
        <end position="24"/>
    </location>
</feature>
<dbReference type="RefSeq" id="WP_146892162.1">
    <property type="nucleotide sequence ID" value="NZ_BJYG01000058.1"/>
</dbReference>
<proteinExistence type="predicted"/>
<evidence type="ECO:0000313" key="2">
    <source>
        <dbReference type="EMBL" id="GEN64877.1"/>
    </source>
</evidence>
<accession>A0A511XPL1</accession>
<dbReference type="Proteomes" id="UP000321746">
    <property type="component" value="Unassembled WGS sequence"/>
</dbReference>
<dbReference type="AlphaFoldDB" id="A0A511XPL1"/>
<organism evidence="2 3">
    <name type="scientific">Acetobacter oeni</name>
    <dbReference type="NCBI Taxonomy" id="304077"/>
    <lineage>
        <taxon>Bacteria</taxon>
        <taxon>Pseudomonadati</taxon>
        <taxon>Pseudomonadota</taxon>
        <taxon>Alphaproteobacteria</taxon>
        <taxon>Acetobacterales</taxon>
        <taxon>Acetobacteraceae</taxon>
        <taxon>Acetobacter</taxon>
    </lineage>
</organism>
<protein>
    <recommendedName>
        <fullName evidence="4">UrcA family protein</fullName>
    </recommendedName>
</protein>
<keyword evidence="1" id="KW-0732">Signal</keyword>
<dbReference type="EMBL" id="BJYG01000058">
    <property type="protein sequence ID" value="GEN64877.1"/>
    <property type="molecule type" value="Genomic_DNA"/>
</dbReference>